<comment type="caution">
    <text evidence="2">The sequence shown here is derived from an EMBL/GenBank/DDBJ whole genome shotgun (WGS) entry which is preliminary data.</text>
</comment>
<keyword evidence="3" id="KW-1185">Reference proteome</keyword>
<name>A0ABN1T7Y0_9ACTN</name>
<keyword evidence="1" id="KW-0732">Signal</keyword>
<dbReference type="RefSeq" id="WP_344446741.1">
    <property type="nucleotide sequence ID" value="NZ_BAAALF010000287.1"/>
</dbReference>
<feature type="signal peptide" evidence="1">
    <location>
        <begin position="1"/>
        <end position="30"/>
    </location>
</feature>
<gene>
    <name evidence="2" type="ORF">GCM10009665_74880</name>
</gene>
<protein>
    <submittedName>
        <fullName evidence="2">Uncharacterized protein</fullName>
    </submittedName>
</protein>
<evidence type="ECO:0000313" key="2">
    <source>
        <dbReference type="EMBL" id="GAA1068960.1"/>
    </source>
</evidence>
<evidence type="ECO:0000313" key="3">
    <source>
        <dbReference type="Proteomes" id="UP001500037"/>
    </source>
</evidence>
<reference evidence="2 3" key="1">
    <citation type="journal article" date="2019" name="Int. J. Syst. Evol. Microbiol.">
        <title>The Global Catalogue of Microorganisms (GCM) 10K type strain sequencing project: providing services to taxonomists for standard genome sequencing and annotation.</title>
        <authorList>
            <consortium name="The Broad Institute Genomics Platform"/>
            <consortium name="The Broad Institute Genome Sequencing Center for Infectious Disease"/>
            <person name="Wu L."/>
            <person name="Ma J."/>
        </authorList>
    </citation>
    <scope>NUCLEOTIDE SEQUENCE [LARGE SCALE GENOMIC DNA]</scope>
    <source>
        <strain evidence="2 3">JCM 13004</strain>
    </source>
</reference>
<organism evidence="2 3">
    <name type="scientific">Kitasatospora nipponensis</name>
    <dbReference type="NCBI Taxonomy" id="258049"/>
    <lineage>
        <taxon>Bacteria</taxon>
        <taxon>Bacillati</taxon>
        <taxon>Actinomycetota</taxon>
        <taxon>Actinomycetes</taxon>
        <taxon>Kitasatosporales</taxon>
        <taxon>Streptomycetaceae</taxon>
        <taxon>Kitasatospora</taxon>
    </lineage>
</organism>
<sequence length="123" mass="12323">MNATLRIARAIGVTAAAIAAAAALSTPAFAANDAGRHQAPVFVQSDDLSGNTVVAYDRAGDGSLRQAGVYATGGLGGRAARLGRSPVGHQSDASRRACRSWLATFAVSVPTTSAISGVARPTT</sequence>
<dbReference type="EMBL" id="BAAALF010000287">
    <property type="protein sequence ID" value="GAA1068960.1"/>
    <property type="molecule type" value="Genomic_DNA"/>
</dbReference>
<evidence type="ECO:0000256" key="1">
    <source>
        <dbReference type="SAM" id="SignalP"/>
    </source>
</evidence>
<feature type="chain" id="PRO_5046650164" evidence="1">
    <location>
        <begin position="31"/>
        <end position="123"/>
    </location>
</feature>
<proteinExistence type="predicted"/>
<dbReference type="Proteomes" id="UP001500037">
    <property type="component" value="Unassembled WGS sequence"/>
</dbReference>
<accession>A0ABN1T7Y0</accession>